<reference evidence="8" key="1">
    <citation type="journal article" date="2022" name="bioRxiv">
        <title>Sequencing and chromosome-scale assembly of the giantPleurodeles waltlgenome.</title>
        <authorList>
            <person name="Brown T."/>
            <person name="Elewa A."/>
            <person name="Iarovenko S."/>
            <person name="Subramanian E."/>
            <person name="Araus A.J."/>
            <person name="Petzold A."/>
            <person name="Susuki M."/>
            <person name="Suzuki K.-i.T."/>
            <person name="Hayashi T."/>
            <person name="Toyoda A."/>
            <person name="Oliveira C."/>
            <person name="Osipova E."/>
            <person name="Leigh N.D."/>
            <person name="Simon A."/>
            <person name="Yun M.H."/>
        </authorList>
    </citation>
    <scope>NUCLEOTIDE SEQUENCE</scope>
    <source>
        <strain evidence="8">20211129_DDA</strain>
        <tissue evidence="8">Liver</tissue>
    </source>
</reference>
<dbReference type="Gene3D" id="2.10.60.10">
    <property type="entry name" value="CD59"/>
    <property type="match status" value="1"/>
</dbReference>
<evidence type="ECO:0000256" key="4">
    <source>
        <dbReference type="ARBA" id="ARBA00023136"/>
    </source>
</evidence>
<organism evidence="8 9">
    <name type="scientific">Pleurodeles waltl</name>
    <name type="common">Iberian ribbed newt</name>
    <dbReference type="NCBI Taxonomy" id="8319"/>
    <lineage>
        <taxon>Eukaryota</taxon>
        <taxon>Metazoa</taxon>
        <taxon>Chordata</taxon>
        <taxon>Craniata</taxon>
        <taxon>Vertebrata</taxon>
        <taxon>Euteleostomi</taxon>
        <taxon>Amphibia</taxon>
        <taxon>Batrachia</taxon>
        <taxon>Caudata</taxon>
        <taxon>Salamandroidea</taxon>
        <taxon>Salamandridae</taxon>
        <taxon>Pleurodelinae</taxon>
        <taxon>Pleurodeles</taxon>
    </lineage>
</organism>
<dbReference type="InterPro" id="IPR016054">
    <property type="entry name" value="LY6_UPA_recep-like"/>
</dbReference>
<dbReference type="PANTHER" id="PTHR16983:SF10">
    <property type="entry name" value="PROTEIN QUIVER"/>
    <property type="match status" value="1"/>
</dbReference>
<keyword evidence="3 6" id="KW-0732">Signal</keyword>
<protein>
    <recommendedName>
        <fullName evidence="7">UPAR/Ly6 domain-containing protein</fullName>
    </recommendedName>
</protein>
<proteinExistence type="predicted"/>
<dbReference type="SUPFAM" id="SSF57302">
    <property type="entry name" value="Snake toxin-like"/>
    <property type="match status" value="1"/>
</dbReference>
<keyword evidence="4" id="KW-0472">Membrane</keyword>
<feature type="domain" description="UPAR/Ly6" evidence="7">
    <location>
        <begin position="21"/>
        <end position="106"/>
    </location>
</feature>
<evidence type="ECO:0000259" key="7">
    <source>
        <dbReference type="SMART" id="SM00134"/>
    </source>
</evidence>
<accession>A0AAV7V404</accession>
<dbReference type="AlphaFoldDB" id="A0AAV7V404"/>
<dbReference type="Pfam" id="PF00087">
    <property type="entry name" value="Toxin_TOLIP"/>
    <property type="match status" value="1"/>
</dbReference>
<keyword evidence="2" id="KW-1003">Cell membrane</keyword>
<dbReference type="InterPro" id="IPR035076">
    <property type="entry name" value="Toxin/TOLIP"/>
</dbReference>
<evidence type="ECO:0000256" key="5">
    <source>
        <dbReference type="ARBA" id="ARBA00023180"/>
    </source>
</evidence>
<evidence type="ECO:0000313" key="8">
    <source>
        <dbReference type="EMBL" id="KAJ1194687.1"/>
    </source>
</evidence>
<dbReference type="InterPro" id="IPR045860">
    <property type="entry name" value="Snake_toxin-like_sf"/>
</dbReference>
<comment type="caution">
    <text evidence="8">The sequence shown here is derived from an EMBL/GenBank/DDBJ whole genome shotgun (WGS) entry which is preliminary data.</text>
</comment>
<evidence type="ECO:0000256" key="3">
    <source>
        <dbReference type="ARBA" id="ARBA00022729"/>
    </source>
</evidence>
<comment type="subcellular location">
    <subcellularLocation>
        <location evidence="1">Cell membrane</location>
    </subcellularLocation>
</comment>
<evidence type="ECO:0000313" key="9">
    <source>
        <dbReference type="Proteomes" id="UP001066276"/>
    </source>
</evidence>
<dbReference type="PANTHER" id="PTHR16983">
    <property type="entry name" value="UPAR/LY6 DOMAIN-CONTAINING PROTEIN"/>
    <property type="match status" value="1"/>
</dbReference>
<feature type="signal peptide" evidence="6">
    <location>
        <begin position="1"/>
        <end position="20"/>
    </location>
</feature>
<dbReference type="Proteomes" id="UP001066276">
    <property type="component" value="Chromosome 2_2"/>
</dbReference>
<sequence>MKVVLVALLAAALCVGIVHSLACYTCTNQGSNSKCMTATNCTSDATACQTVVGNYLVGITVTKTCSSSCVPTSLTVLGVGTTTSCCSTDLCNVSGATSVKTSYLLLAACMGVLGLLMRDKL</sequence>
<dbReference type="SMART" id="SM00134">
    <property type="entry name" value="LU"/>
    <property type="match status" value="1"/>
</dbReference>
<dbReference type="FunFam" id="2.10.60.10:FF:000003">
    <property type="entry name" value="lymphocyte antigen 6E isoform X1"/>
    <property type="match status" value="1"/>
</dbReference>
<name>A0AAV7V404_PLEWA</name>
<gene>
    <name evidence="8" type="ORF">NDU88_003973</name>
</gene>
<dbReference type="InterPro" id="IPR051110">
    <property type="entry name" value="Ly-6/neurotoxin-like_GPI-ap"/>
</dbReference>
<dbReference type="GO" id="GO:0005886">
    <property type="term" value="C:plasma membrane"/>
    <property type="evidence" value="ECO:0007669"/>
    <property type="project" value="UniProtKB-SubCell"/>
</dbReference>
<keyword evidence="9" id="KW-1185">Reference proteome</keyword>
<evidence type="ECO:0000256" key="1">
    <source>
        <dbReference type="ARBA" id="ARBA00004236"/>
    </source>
</evidence>
<dbReference type="EMBL" id="JANPWB010000004">
    <property type="protein sequence ID" value="KAJ1194687.1"/>
    <property type="molecule type" value="Genomic_DNA"/>
</dbReference>
<evidence type="ECO:0000256" key="2">
    <source>
        <dbReference type="ARBA" id="ARBA00022475"/>
    </source>
</evidence>
<feature type="chain" id="PRO_5043922281" description="UPAR/Ly6 domain-containing protein" evidence="6">
    <location>
        <begin position="21"/>
        <end position="121"/>
    </location>
</feature>
<evidence type="ECO:0000256" key="6">
    <source>
        <dbReference type="SAM" id="SignalP"/>
    </source>
</evidence>
<keyword evidence="5" id="KW-0325">Glycoprotein</keyword>